<gene>
    <name evidence="2" type="ORF">EWU23_02445</name>
</gene>
<accession>A0ABX0EV79</accession>
<dbReference type="Proteomes" id="UP001318301">
    <property type="component" value="Unassembled WGS sequence"/>
</dbReference>
<evidence type="ECO:0000313" key="2">
    <source>
        <dbReference type="EMBL" id="NGZ43327.1"/>
    </source>
</evidence>
<reference evidence="2 3" key="1">
    <citation type="submission" date="2019-02" db="EMBL/GenBank/DDBJ databases">
        <title>Genome of a new Bacteroidetes strain.</title>
        <authorList>
            <person name="Pitt A."/>
        </authorList>
    </citation>
    <scope>NUCLEOTIDE SEQUENCE [LARGE SCALE GENOMIC DNA]</scope>
    <source>
        <strain evidence="2 3">50C-KIRBA</strain>
    </source>
</reference>
<organism evidence="2 3">
    <name type="scientific">Aquirufa beregesia</name>
    <dbReference type="NCBI Taxonomy" id="2516556"/>
    <lineage>
        <taxon>Bacteria</taxon>
        <taxon>Pseudomonadati</taxon>
        <taxon>Bacteroidota</taxon>
        <taxon>Cytophagia</taxon>
        <taxon>Cytophagales</taxon>
        <taxon>Flectobacillaceae</taxon>
        <taxon>Aquirufa</taxon>
    </lineage>
</organism>
<evidence type="ECO:0000313" key="3">
    <source>
        <dbReference type="Proteomes" id="UP001318301"/>
    </source>
</evidence>
<name>A0ABX0EV79_9BACT</name>
<dbReference type="RefSeq" id="WP_166228453.1">
    <property type="nucleotide sequence ID" value="NZ_CBCSIJ010000001.1"/>
</dbReference>
<keyword evidence="1" id="KW-0175">Coiled coil</keyword>
<evidence type="ECO:0000256" key="1">
    <source>
        <dbReference type="SAM" id="Coils"/>
    </source>
</evidence>
<comment type="caution">
    <text evidence="2">The sequence shown here is derived from an EMBL/GenBank/DDBJ whole genome shotgun (WGS) entry which is preliminary data.</text>
</comment>
<feature type="coiled-coil region" evidence="1">
    <location>
        <begin position="387"/>
        <end position="414"/>
    </location>
</feature>
<sequence>MTENIGDRLMGICITIDTFIKPKEKMTQKLASKETIQKLYENMGINFPSFIPQLCNCNSSLESLEPLNDEESENPEVLRLWKLLLKLHEFSLITNLDISTFLRANIRSSSNQEKRCNLKYVNVITFEGYSYLFGFGKDKTNALWKIVKKLAERINDEELIKDIVDIEQWAKEFEITYAQQEDRYKRNLSIHYDSDPIKVYNLLSQISEEFETRRASGFLKILDDITLFINKHIRKYQIPLFCSTDDYGIDMWERINHFPDRNNKLFDELDERLMNFAGHLENVVAHCEMLEVVQEKLQLDKTFVEKLQPLVLSVFPGIHISYIYLDLTCALRAYLSSEYYFEKQLNLRRINIVVYEGFKHLYGYTESDNLKSFWHRNIASTLNDSKNQDLIDSLNEIEHELKELASDNRINNKQLRECSVHYRYREKDNIVALFYALVKSNPLIEINKSLKLINLLPKLLKINTESTNFVYNLEQEMIKSSNNKTLA</sequence>
<dbReference type="EMBL" id="SEWW01000001">
    <property type="protein sequence ID" value="NGZ43327.1"/>
    <property type="molecule type" value="Genomic_DNA"/>
</dbReference>
<protein>
    <submittedName>
        <fullName evidence="2">Uncharacterized protein</fullName>
    </submittedName>
</protein>
<proteinExistence type="predicted"/>
<keyword evidence="3" id="KW-1185">Reference proteome</keyword>